<name>A0AAF0DIS5_9EURO</name>
<evidence type="ECO:0000313" key="1">
    <source>
        <dbReference type="EMBL" id="WEW59461.1"/>
    </source>
</evidence>
<gene>
    <name evidence="1" type="ORF">PRK78_004935</name>
</gene>
<dbReference type="AlphaFoldDB" id="A0AAF0DIS5"/>
<dbReference type="EMBL" id="CP120629">
    <property type="protein sequence ID" value="WEW59461.1"/>
    <property type="molecule type" value="Genomic_DNA"/>
</dbReference>
<dbReference type="Proteomes" id="UP001219355">
    <property type="component" value="Chromosome 3"/>
</dbReference>
<keyword evidence="2" id="KW-1185">Reference proteome</keyword>
<accession>A0AAF0DIS5</accession>
<reference evidence="1" key="1">
    <citation type="submission" date="2023-03" db="EMBL/GenBank/DDBJ databases">
        <title>Emydomyces testavorans Genome Sequence.</title>
        <authorList>
            <person name="Hoyer L."/>
        </authorList>
    </citation>
    <scope>NUCLEOTIDE SEQUENCE</scope>
    <source>
        <strain evidence="1">16-2883</strain>
    </source>
</reference>
<proteinExistence type="predicted"/>
<sequence>MSCHQFTAAAKASSALMITMAAFTDLYTEKMGLKEIESIDERVEMTDLNDEREKVTENADDAIEDLVCQHEQNAGDVAAGGLLNLNDLMS</sequence>
<organism evidence="1 2">
    <name type="scientific">Emydomyces testavorans</name>
    <dbReference type="NCBI Taxonomy" id="2070801"/>
    <lineage>
        <taxon>Eukaryota</taxon>
        <taxon>Fungi</taxon>
        <taxon>Dikarya</taxon>
        <taxon>Ascomycota</taxon>
        <taxon>Pezizomycotina</taxon>
        <taxon>Eurotiomycetes</taxon>
        <taxon>Eurotiomycetidae</taxon>
        <taxon>Onygenales</taxon>
        <taxon>Nannizziopsiaceae</taxon>
        <taxon>Emydomyces</taxon>
    </lineage>
</organism>
<evidence type="ECO:0000313" key="2">
    <source>
        <dbReference type="Proteomes" id="UP001219355"/>
    </source>
</evidence>
<protein>
    <submittedName>
        <fullName evidence="1">Uncharacterized protein</fullName>
    </submittedName>
</protein>